<comment type="caution">
    <text evidence="3">The sequence shown here is derived from an EMBL/GenBank/DDBJ whole genome shotgun (WGS) entry which is preliminary data.</text>
</comment>
<keyword evidence="4" id="KW-1185">Reference proteome</keyword>
<keyword evidence="1" id="KW-1133">Transmembrane helix</keyword>
<dbReference type="InterPro" id="IPR046714">
    <property type="entry name" value="DUF6787"/>
</dbReference>
<feature type="transmembrane region" description="Helical" evidence="1">
    <location>
        <begin position="61"/>
        <end position="90"/>
    </location>
</feature>
<dbReference type="Proteomes" id="UP000256373">
    <property type="component" value="Unassembled WGS sequence"/>
</dbReference>
<sequence length="108" mass="13083">MEIIKQPWLHKMQRKWGLETTREVLLTLAVFTLSGSTVVWLRKGLFKLLEYDVTTPFWLKAVVYILFIFPTYHTLLLCYGFLLGQFSFFWQKEKKMIRWLVLKIYSEK</sequence>
<gene>
    <name evidence="3" type="ORF">DSL64_15775</name>
</gene>
<reference evidence="3 4" key="1">
    <citation type="submission" date="2018-07" db="EMBL/GenBank/DDBJ databases">
        <title>Dyadobacter roseus sp. nov., isolated from rose rhizosphere soil.</title>
        <authorList>
            <person name="Chen L."/>
        </authorList>
    </citation>
    <scope>NUCLEOTIDE SEQUENCE [LARGE SCALE GENOMIC DNA]</scope>
    <source>
        <strain evidence="3 4">RS19</strain>
    </source>
</reference>
<evidence type="ECO:0000313" key="4">
    <source>
        <dbReference type="Proteomes" id="UP000256373"/>
    </source>
</evidence>
<proteinExistence type="predicted"/>
<name>A0A3D8YAR8_9BACT</name>
<accession>A0A3D8YAR8</accession>
<dbReference type="Pfam" id="PF20584">
    <property type="entry name" value="DUF6787"/>
    <property type="match status" value="1"/>
</dbReference>
<keyword evidence="1" id="KW-0472">Membrane</keyword>
<protein>
    <recommendedName>
        <fullName evidence="2">DUF6787 domain-containing protein</fullName>
    </recommendedName>
</protein>
<dbReference type="RefSeq" id="WP_115831944.1">
    <property type="nucleotide sequence ID" value="NZ_QNUL01000012.1"/>
</dbReference>
<organism evidence="3 4">
    <name type="scientific">Dyadobacter luteus</name>
    <dbReference type="NCBI Taxonomy" id="2259619"/>
    <lineage>
        <taxon>Bacteria</taxon>
        <taxon>Pseudomonadati</taxon>
        <taxon>Bacteroidota</taxon>
        <taxon>Cytophagia</taxon>
        <taxon>Cytophagales</taxon>
        <taxon>Spirosomataceae</taxon>
        <taxon>Dyadobacter</taxon>
    </lineage>
</organism>
<dbReference type="EMBL" id="QNUL01000012">
    <property type="protein sequence ID" value="REA60200.1"/>
    <property type="molecule type" value="Genomic_DNA"/>
</dbReference>
<evidence type="ECO:0000313" key="3">
    <source>
        <dbReference type="EMBL" id="REA60200.1"/>
    </source>
</evidence>
<dbReference type="OrthoDB" id="1151370at2"/>
<dbReference type="AlphaFoldDB" id="A0A3D8YAR8"/>
<keyword evidence="1" id="KW-0812">Transmembrane</keyword>
<feature type="domain" description="DUF6787" evidence="2">
    <location>
        <begin position="28"/>
        <end position="102"/>
    </location>
</feature>
<feature type="transmembrane region" description="Helical" evidence="1">
    <location>
        <begin position="21"/>
        <end position="41"/>
    </location>
</feature>
<evidence type="ECO:0000259" key="2">
    <source>
        <dbReference type="Pfam" id="PF20584"/>
    </source>
</evidence>
<evidence type="ECO:0000256" key="1">
    <source>
        <dbReference type="SAM" id="Phobius"/>
    </source>
</evidence>